<dbReference type="PANTHER" id="PTHR46532">
    <property type="entry name" value="MALE FERTILITY FACTOR KL5"/>
    <property type="match status" value="1"/>
</dbReference>
<dbReference type="GO" id="GO:0007018">
    <property type="term" value="P:microtubule-based movement"/>
    <property type="evidence" value="ECO:0007669"/>
    <property type="project" value="InterPro"/>
</dbReference>
<dbReference type="Pfam" id="PF18198">
    <property type="entry name" value="AAA_lid_11"/>
    <property type="match status" value="1"/>
</dbReference>
<dbReference type="GO" id="GO:0051959">
    <property type="term" value="F:dynein light intermediate chain binding"/>
    <property type="evidence" value="ECO:0007669"/>
    <property type="project" value="InterPro"/>
</dbReference>
<comment type="caution">
    <text evidence="4">The sequence shown here is derived from an EMBL/GenBank/DDBJ whole genome shotgun (WGS) entry which is preliminary data.</text>
</comment>
<dbReference type="PANTHER" id="PTHR46532:SF4">
    <property type="entry name" value="AAA+ ATPASE DOMAIN-CONTAINING PROTEIN"/>
    <property type="match status" value="1"/>
</dbReference>
<dbReference type="FunFam" id="1.20.1270.280:FF:000004">
    <property type="entry name" value="Cytoplasmic dynein heavy chain 2"/>
    <property type="match status" value="1"/>
</dbReference>
<dbReference type="GO" id="GO:0005858">
    <property type="term" value="C:axonemal dynein complex"/>
    <property type="evidence" value="ECO:0007669"/>
    <property type="project" value="TreeGrafter"/>
</dbReference>
<name>A0A9D4L4Y1_DREPO</name>
<evidence type="ECO:0000313" key="4">
    <source>
        <dbReference type="EMBL" id="KAH3850556.1"/>
    </source>
</evidence>
<proteinExistence type="inferred from homology"/>
<reference evidence="4" key="1">
    <citation type="journal article" date="2019" name="bioRxiv">
        <title>The Genome of the Zebra Mussel, Dreissena polymorpha: A Resource for Invasive Species Research.</title>
        <authorList>
            <person name="McCartney M.A."/>
            <person name="Auch B."/>
            <person name="Kono T."/>
            <person name="Mallez S."/>
            <person name="Zhang Y."/>
            <person name="Obille A."/>
            <person name="Becker A."/>
            <person name="Abrahante J.E."/>
            <person name="Garbe J."/>
            <person name="Badalamenti J.P."/>
            <person name="Herman A."/>
            <person name="Mangelson H."/>
            <person name="Liachko I."/>
            <person name="Sullivan S."/>
            <person name="Sone E.D."/>
            <person name="Koren S."/>
            <person name="Silverstein K.A.T."/>
            <person name="Beckman K.B."/>
            <person name="Gohl D.M."/>
        </authorList>
    </citation>
    <scope>NUCLEOTIDE SEQUENCE</scope>
    <source>
        <strain evidence="4">Duluth1</strain>
        <tissue evidence="4">Whole animal</tissue>
    </source>
</reference>
<sequence>MGKTLDSVALGRTNLPPEKVPWDAIKTLLSQCIYGGKIDNNFDQRLLSSFIDKLFSPKSFEGDFTLVASLGEGLGKKISMPDSIRREEFVAFSEHLEADRQTPSWLGLPNNAEKVLLTTHGSDMCAKLMKVELLEDDDELVTLSPDDDEKRVVDGRPDWMRTLHTSVKTWLDLVPKTVGAMKRTIENIKDPLFRFFEREVNLGGRLLGDVRRDLADVLQVCVGEKKPTNPNHHRNMMADLAKGMIPESWRRYTVPSGITVIQWITDFSQRIKQLQAVVQVAQGGAKELKNLQVWLGGLFIAEAYITATRQFVAQAYSWSLEELHLDVNVTDGKSGSLDACSFCVTGLKLQGAVCKQNKLQLSSTISTDLPLTLLRWVRLDSIEGGKDVKVTLPVYLNATRAQLLFTLDLATEGQGSGKDHSFYERGVAFVTSDLG</sequence>
<dbReference type="InterPro" id="IPR041658">
    <property type="entry name" value="AAA_lid_11"/>
</dbReference>
<dbReference type="InterPro" id="IPR043160">
    <property type="entry name" value="Dynein_C_barrel"/>
</dbReference>
<dbReference type="InterPro" id="IPR042219">
    <property type="entry name" value="AAA_lid_11_sf"/>
</dbReference>
<dbReference type="Gene3D" id="3.10.490.20">
    <property type="match status" value="1"/>
</dbReference>
<dbReference type="Gene3D" id="1.20.1270.280">
    <property type="match status" value="1"/>
</dbReference>
<dbReference type="GO" id="GO:0045505">
    <property type="term" value="F:dynein intermediate chain binding"/>
    <property type="evidence" value="ECO:0007669"/>
    <property type="project" value="InterPro"/>
</dbReference>
<dbReference type="FunFam" id="3.10.490.20:FF:000004">
    <property type="entry name" value="Cytoplasmic dynein heavy chain 2"/>
    <property type="match status" value="1"/>
</dbReference>
<comment type="similarity">
    <text evidence="1">Belongs to the dynein heavy chain family.</text>
</comment>
<feature type="domain" description="Dynein heavy chain C-terminal" evidence="3">
    <location>
        <begin position="140"/>
        <end position="430"/>
    </location>
</feature>
<evidence type="ECO:0000313" key="5">
    <source>
        <dbReference type="Proteomes" id="UP000828390"/>
    </source>
</evidence>
<reference evidence="4" key="2">
    <citation type="submission" date="2020-11" db="EMBL/GenBank/DDBJ databases">
        <authorList>
            <person name="McCartney M.A."/>
            <person name="Auch B."/>
            <person name="Kono T."/>
            <person name="Mallez S."/>
            <person name="Becker A."/>
            <person name="Gohl D.M."/>
            <person name="Silverstein K.A.T."/>
            <person name="Koren S."/>
            <person name="Bechman K.B."/>
            <person name="Herman A."/>
            <person name="Abrahante J.E."/>
            <person name="Garbe J."/>
        </authorList>
    </citation>
    <scope>NUCLEOTIDE SEQUENCE</scope>
    <source>
        <strain evidence="4">Duluth1</strain>
        <tissue evidence="4">Whole animal</tissue>
    </source>
</reference>
<dbReference type="AlphaFoldDB" id="A0A9D4L4Y1"/>
<evidence type="ECO:0000259" key="3">
    <source>
        <dbReference type="Pfam" id="PF18199"/>
    </source>
</evidence>
<dbReference type="InterPro" id="IPR026983">
    <property type="entry name" value="DHC"/>
</dbReference>
<dbReference type="Proteomes" id="UP000828390">
    <property type="component" value="Unassembled WGS sequence"/>
</dbReference>
<protein>
    <recommendedName>
        <fullName evidence="6">Dynein heavy chain</fullName>
    </recommendedName>
</protein>
<dbReference type="InterPro" id="IPR041228">
    <property type="entry name" value="Dynein_C"/>
</dbReference>
<feature type="domain" description="Dynein heavy chain AAA lid" evidence="2">
    <location>
        <begin position="17"/>
        <end position="112"/>
    </location>
</feature>
<evidence type="ECO:0008006" key="6">
    <source>
        <dbReference type="Google" id="ProtNLM"/>
    </source>
</evidence>
<accession>A0A9D4L4Y1</accession>
<dbReference type="EMBL" id="JAIWYP010000003">
    <property type="protein sequence ID" value="KAH3850556.1"/>
    <property type="molecule type" value="Genomic_DNA"/>
</dbReference>
<gene>
    <name evidence="4" type="ORF">DPMN_092971</name>
</gene>
<keyword evidence="5" id="KW-1185">Reference proteome</keyword>
<evidence type="ECO:0000256" key="1">
    <source>
        <dbReference type="ARBA" id="ARBA00008887"/>
    </source>
</evidence>
<dbReference type="Gene3D" id="1.10.8.720">
    <property type="entry name" value="Region D6 of dynein motor"/>
    <property type="match status" value="1"/>
</dbReference>
<dbReference type="Pfam" id="PF18199">
    <property type="entry name" value="Dynein_C"/>
    <property type="match status" value="1"/>
</dbReference>
<organism evidence="4 5">
    <name type="scientific">Dreissena polymorpha</name>
    <name type="common">Zebra mussel</name>
    <name type="synonym">Mytilus polymorpha</name>
    <dbReference type="NCBI Taxonomy" id="45954"/>
    <lineage>
        <taxon>Eukaryota</taxon>
        <taxon>Metazoa</taxon>
        <taxon>Spiralia</taxon>
        <taxon>Lophotrochozoa</taxon>
        <taxon>Mollusca</taxon>
        <taxon>Bivalvia</taxon>
        <taxon>Autobranchia</taxon>
        <taxon>Heteroconchia</taxon>
        <taxon>Euheterodonta</taxon>
        <taxon>Imparidentia</taxon>
        <taxon>Neoheterodontei</taxon>
        <taxon>Myida</taxon>
        <taxon>Dreissenoidea</taxon>
        <taxon>Dreissenidae</taxon>
        <taxon>Dreissena</taxon>
    </lineage>
</organism>
<evidence type="ECO:0000259" key="2">
    <source>
        <dbReference type="Pfam" id="PF18198"/>
    </source>
</evidence>